<dbReference type="EMBL" id="CP053452">
    <property type="protein sequence ID" value="QJW97584.1"/>
    <property type="molecule type" value="Genomic_DNA"/>
</dbReference>
<dbReference type="Proteomes" id="UP000503447">
    <property type="component" value="Chromosome"/>
</dbReference>
<dbReference type="PANTHER" id="PTHR46825:SF9">
    <property type="entry name" value="BETA-LACTAMASE-RELATED DOMAIN-CONTAINING PROTEIN"/>
    <property type="match status" value="1"/>
</dbReference>
<accession>A0A6M5YVS4</accession>
<sequence>MPRPSRRTFLASASTIAITRPFGSPLHGAEPPVTGAADPNLAPFDKLFHGFLAEHKVPGAGVAVTRNGKLVYARGFGFADAEKKAPVHPDSLFRLASVSKPLTAVGVMLLVERGKVKLNDPVLKHIKLKAAVPAGGQFDKRWEKVTVHQCLQHTGGWDRDKKGGFDPIGVPGRISRALALNGAPTPDDIVRYMMGQPLDFDPGEKMVYSNLGYLVLGRVMEAVTGQGYEPWMRKHVFASVRAHELSLGKGLPEKRPRAEVRYYDAKGRTGACLYPPRAGQSVPLPDGGENIEGFEAHGGWVASPVDLVRFAAALDYGHKSPLLSAESIKEMWARPAGLEPSKKPKDTYYGCGWSVRPVGNTDKASTWHSGLISGSSTLLVRRWDGLNWAVLFNTDATEKGTQPADLIDGPMHAAADAVKKWPAGDLFEKYHSGK</sequence>
<proteinExistence type="predicted"/>
<feature type="domain" description="Beta-lactamase-related" evidence="1">
    <location>
        <begin position="44"/>
        <end position="399"/>
    </location>
</feature>
<evidence type="ECO:0000313" key="3">
    <source>
        <dbReference type="Proteomes" id="UP000503447"/>
    </source>
</evidence>
<gene>
    <name evidence="2" type="ORF">FTUN_5159</name>
</gene>
<protein>
    <submittedName>
        <fullName evidence="2">Beta-lactamase class C-like and penicillin binding proteins (PBPs) superfamily</fullName>
    </submittedName>
</protein>
<dbReference type="InterPro" id="IPR001466">
    <property type="entry name" value="Beta-lactam-related"/>
</dbReference>
<dbReference type="InterPro" id="IPR050491">
    <property type="entry name" value="AmpC-like"/>
</dbReference>
<dbReference type="KEGG" id="ftj:FTUN_5159"/>
<organism evidence="2 3">
    <name type="scientific">Frigoriglobus tundricola</name>
    <dbReference type="NCBI Taxonomy" id="2774151"/>
    <lineage>
        <taxon>Bacteria</taxon>
        <taxon>Pseudomonadati</taxon>
        <taxon>Planctomycetota</taxon>
        <taxon>Planctomycetia</taxon>
        <taxon>Gemmatales</taxon>
        <taxon>Gemmataceae</taxon>
        <taxon>Frigoriglobus</taxon>
    </lineage>
</organism>
<dbReference type="SUPFAM" id="SSF56601">
    <property type="entry name" value="beta-lactamase/transpeptidase-like"/>
    <property type="match status" value="1"/>
</dbReference>
<dbReference type="Gene3D" id="3.40.710.10">
    <property type="entry name" value="DD-peptidase/beta-lactamase superfamily"/>
    <property type="match status" value="1"/>
</dbReference>
<evidence type="ECO:0000259" key="1">
    <source>
        <dbReference type="Pfam" id="PF00144"/>
    </source>
</evidence>
<reference evidence="3" key="1">
    <citation type="submission" date="2020-05" db="EMBL/GenBank/DDBJ databases">
        <title>Frigoriglobus tundricola gen. nov., sp. nov., a psychrotolerant cellulolytic planctomycete of the family Gemmataceae with two divergent copies of 16S rRNA gene.</title>
        <authorList>
            <person name="Kulichevskaya I.S."/>
            <person name="Ivanova A.A."/>
            <person name="Naumoff D.G."/>
            <person name="Beletsky A.V."/>
            <person name="Rijpstra W.I.C."/>
            <person name="Sinninghe Damste J.S."/>
            <person name="Mardanov A.V."/>
            <person name="Ravin N.V."/>
            <person name="Dedysh S.N."/>
        </authorList>
    </citation>
    <scope>NUCLEOTIDE SEQUENCE [LARGE SCALE GENOMIC DNA]</scope>
    <source>
        <strain evidence="3">PL17</strain>
    </source>
</reference>
<dbReference type="InterPro" id="IPR012338">
    <property type="entry name" value="Beta-lactam/transpept-like"/>
</dbReference>
<dbReference type="RefSeq" id="WP_171472926.1">
    <property type="nucleotide sequence ID" value="NZ_CP053452.2"/>
</dbReference>
<evidence type="ECO:0000313" key="2">
    <source>
        <dbReference type="EMBL" id="QJW97584.1"/>
    </source>
</evidence>
<keyword evidence="3" id="KW-1185">Reference proteome</keyword>
<name>A0A6M5YVS4_9BACT</name>
<dbReference type="AlphaFoldDB" id="A0A6M5YVS4"/>
<dbReference type="PANTHER" id="PTHR46825">
    <property type="entry name" value="D-ALANYL-D-ALANINE-CARBOXYPEPTIDASE/ENDOPEPTIDASE AMPH"/>
    <property type="match status" value="1"/>
</dbReference>
<dbReference type="Pfam" id="PF00144">
    <property type="entry name" value="Beta-lactamase"/>
    <property type="match status" value="1"/>
</dbReference>